<accession>A0A7J5B5N1</accession>
<keyword evidence="2" id="KW-1133">Transmembrane helix</keyword>
<dbReference type="PANTHER" id="PTHR33392">
    <property type="entry name" value="POLYISOPRENYL-TEICHOIC ACID--PEPTIDOGLYCAN TEICHOIC ACID TRANSFERASE TAGU"/>
    <property type="match status" value="1"/>
</dbReference>
<feature type="region of interest" description="Disordered" evidence="1">
    <location>
        <begin position="63"/>
        <end position="83"/>
    </location>
</feature>
<evidence type="ECO:0000313" key="4">
    <source>
        <dbReference type="EMBL" id="KAB1639466.1"/>
    </source>
</evidence>
<proteinExistence type="predicted"/>
<evidence type="ECO:0000313" key="5">
    <source>
        <dbReference type="Proteomes" id="UP000490386"/>
    </source>
</evidence>
<dbReference type="InterPro" id="IPR027381">
    <property type="entry name" value="LytR/CpsA/Psr_C"/>
</dbReference>
<keyword evidence="2" id="KW-0812">Transmembrane</keyword>
<feature type="compositionally biased region" description="Low complexity" evidence="1">
    <location>
        <begin position="63"/>
        <end position="77"/>
    </location>
</feature>
<evidence type="ECO:0000256" key="2">
    <source>
        <dbReference type="SAM" id="Phobius"/>
    </source>
</evidence>
<dbReference type="Gene3D" id="3.30.70.2390">
    <property type="match status" value="1"/>
</dbReference>
<dbReference type="Pfam" id="PF13399">
    <property type="entry name" value="LytR_C"/>
    <property type="match status" value="1"/>
</dbReference>
<dbReference type="EMBL" id="WBJX01000001">
    <property type="protein sequence ID" value="KAB1639466.1"/>
    <property type="molecule type" value="Genomic_DNA"/>
</dbReference>
<gene>
    <name evidence="4" type="ORF">F8O03_03790</name>
</gene>
<dbReference type="OrthoDB" id="5125199at2"/>
<dbReference type="PANTHER" id="PTHR33392:SF6">
    <property type="entry name" value="POLYISOPRENYL-TEICHOIC ACID--PEPTIDOGLYCAN TEICHOIC ACID TRANSFERASE TAGU"/>
    <property type="match status" value="1"/>
</dbReference>
<dbReference type="AlphaFoldDB" id="A0A7J5B5N1"/>
<keyword evidence="5" id="KW-1185">Reference proteome</keyword>
<protein>
    <submittedName>
        <fullName evidence="4">LytR family transcriptional regulator</fullName>
    </submittedName>
</protein>
<reference evidence="4 5" key="1">
    <citation type="submission" date="2019-09" db="EMBL/GenBank/DDBJ databases">
        <title>Phylogeny of genus Pseudoclavibacter and closely related genus.</title>
        <authorList>
            <person name="Li Y."/>
        </authorList>
    </citation>
    <scope>NUCLEOTIDE SEQUENCE [LARGE SCALE GENOMIC DNA]</scope>
    <source>
        <strain evidence="4 5">THG-MD12</strain>
    </source>
</reference>
<evidence type="ECO:0000256" key="1">
    <source>
        <dbReference type="SAM" id="MobiDB-lite"/>
    </source>
</evidence>
<feature type="transmembrane region" description="Helical" evidence="2">
    <location>
        <begin position="31"/>
        <end position="55"/>
    </location>
</feature>
<name>A0A7J5B5N1_9MICO</name>
<feature type="domain" description="LytR/CpsA/Psr regulator C-terminal" evidence="3">
    <location>
        <begin position="93"/>
        <end position="180"/>
    </location>
</feature>
<evidence type="ECO:0000259" key="3">
    <source>
        <dbReference type="Pfam" id="PF13399"/>
    </source>
</evidence>
<dbReference type="RefSeq" id="WP_151422637.1">
    <property type="nucleotide sequence ID" value="NZ_WBJX01000001.1"/>
</dbReference>
<dbReference type="Proteomes" id="UP000490386">
    <property type="component" value="Unassembled WGS sequence"/>
</dbReference>
<comment type="caution">
    <text evidence="4">The sequence shown here is derived from an EMBL/GenBank/DDBJ whole genome shotgun (WGS) entry which is preliminary data.</text>
</comment>
<keyword evidence="2" id="KW-0472">Membrane</keyword>
<dbReference type="InterPro" id="IPR050922">
    <property type="entry name" value="LytR/CpsA/Psr_CW_biosynth"/>
</dbReference>
<sequence>MNYPKDRFDDIPPGLDRRGAHRAPRTRLAKLASWLWGLLAVVVIVAVAAVAMQVINGAVSFSPTAETATSETPTAEAPVEEAPAEVVPQLDPNVSVRVLNGTELAGVAGSTTTELAAAGWNVTETADAPTSDYETTTVSYSDASQEAAALALVQSLGGGTAVLDPNVAAAGTIVVIVGVDLAG</sequence>
<organism evidence="4 5">
    <name type="scientific">Pseudoclavibacter terrae</name>
    <dbReference type="NCBI Taxonomy" id="1530195"/>
    <lineage>
        <taxon>Bacteria</taxon>
        <taxon>Bacillati</taxon>
        <taxon>Actinomycetota</taxon>
        <taxon>Actinomycetes</taxon>
        <taxon>Micrococcales</taxon>
        <taxon>Microbacteriaceae</taxon>
        <taxon>Pseudoclavibacter</taxon>
    </lineage>
</organism>